<sequence length="82" mass="9060">MAALLTVVKEQTNAVVRLGSIILIKTEGDVVIWTISEMEAAVMERNSHILRAPVTALKFLRDDSQGHGQTSLDHPDRDALHE</sequence>
<proteinExistence type="predicted"/>
<dbReference type="RefSeq" id="WP_268757823.1">
    <property type="nucleotide sequence ID" value="NZ_CP113836.1"/>
</dbReference>
<evidence type="ECO:0000313" key="1">
    <source>
        <dbReference type="EMBL" id="WAL67729.1"/>
    </source>
</evidence>
<organism evidence="1 2">
    <name type="scientific">Amycolatopsis cynarae</name>
    <dbReference type="NCBI Taxonomy" id="2995223"/>
    <lineage>
        <taxon>Bacteria</taxon>
        <taxon>Bacillati</taxon>
        <taxon>Actinomycetota</taxon>
        <taxon>Actinomycetes</taxon>
        <taxon>Pseudonocardiales</taxon>
        <taxon>Pseudonocardiaceae</taxon>
        <taxon>Amycolatopsis</taxon>
    </lineage>
</organism>
<reference evidence="1" key="1">
    <citation type="submission" date="2022-11" db="EMBL/GenBank/DDBJ databases">
        <authorList>
            <person name="Mo P."/>
        </authorList>
    </citation>
    <scope>NUCLEOTIDE SEQUENCE</scope>
    <source>
        <strain evidence="1">HUAS 11-8</strain>
    </source>
</reference>
<name>A0ABY7B5X4_9PSEU</name>
<dbReference type="Proteomes" id="UP001163203">
    <property type="component" value="Chromosome"/>
</dbReference>
<evidence type="ECO:0000313" key="2">
    <source>
        <dbReference type="Proteomes" id="UP001163203"/>
    </source>
</evidence>
<keyword evidence="2" id="KW-1185">Reference proteome</keyword>
<gene>
    <name evidence="1" type="ORF">ORV05_08115</name>
</gene>
<accession>A0ABY7B5X4</accession>
<protein>
    <submittedName>
        <fullName evidence="1">Uncharacterized protein</fullName>
    </submittedName>
</protein>
<dbReference type="EMBL" id="CP113836">
    <property type="protein sequence ID" value="WAL67729.1"/>
    <property type="molecule type" value="Genomic_DNA"/>
</dbReference>